<dbReference type="OrthoDB" id="1898221at2759"/>
<protein>
    <submittedName>
        <fullName evidence="18">Uncharacterized protein</fullName>
    </submittedName>
</protein>
<feature type="transmembrane region" description="Helical" evidence="17">
    <location>
        <begin position="45"/>
        <end position="69"/>
    </location>
</feature>
<comment type="catalytic activity">
    <reaction evidence="12">
        <text>9-(9Z-octadecenoyloxy)-octadecanoate + H2O = 9-hydroxy-octadecanoate + (9Z)-octadecenoate + H(+)</text>
        <dbReference type="Rhea" id="RHEA:52048"/>
        <dbReference type="ChEBI" id="CHEBI:15377"/>
        <dbReference type="ChEBI" id="CHEBI:15378"/>
        <dbReference type="ChEBI" id="CHEBI:30823"/>
        <dbReference type="ChEBI" id="CHEBI:136282"/>
        <dbReference type="ChEBI" id="CHEBI:136286"/>
    </reaction>
    <physiologicalReaction direction="left-to-right" evidence="12">
        <dbReference type="Rhea" id="RHEA:52049"/>
    </physiologicalReaction>
</comment>
<proteinExistence type="inferred from homology"/>
<comment type="catalytic activity">
    <reaction evidence="15">
        <text>13-(9Z-hexadecenoyloxy)-octadecanoate + H2O = 13-hydroxy-octadecanoate + (9Z)-hexadecenoate + H(+)</text>
        <dbReference type="Rhea" id="RHEA:52076"/>
        <dbReference type="ChEBI" id="CHEBI:15377"/>
        <dbReference type="ChEBI" id="CHEBI:15378"/>
        <dbReference type="ChEBI" id="CHEBI:32372"/>
        <dbReference type="ChEBI" id="CHEBI:136304"/>
        <dbReference type="ChEBI" id="CHEBI:136315"/>
    </reaction>
    <physiologicalReaction direction="left-to-right" evidence="15">
        <dbReference type="Rhea" id="RHEA:52077"/>
    </physiologicalReaction>
</comment>
<comment type="subcellular location">
    <subcellularLocation>
        <location evidence="2">Endomembrane system</location>
        <topology evidence="2">Multi-pass membrane protein</topology>
    </subcellularLocation>
</comment>
<dbReference type="InterPro" id="IPR006838">
    <property type="entry name" value="ADTRP_AIG1"/>
</dbReference>
<keyword evidence="5 17" id="KW-1133">Transmembrane helix</keyword>
<feature type="transmembrane region" description="Helical" evidence="17">
    <location>
        <begin position="190"/>
        <end position="210"/>
    </location>
</feature>
<comment type="caution">
    <text evidence="18">The sequence shown here is derived from an EMBL/GenBank/DDBJ whole genome shotgun (WGS) entry which is preliminary data.</text>
</comment>
<feature type="transmembrane region" description="Helical" evidence="17">
    <location>
        <begin position="148"/>
        <end position="170"/>
    </location>
</feature>
<dbReference type="EMBL" id="NIVC01000730">
    <property type="protein sequence ID" value="PAA77684.1"/>
    <property type="molecule type" value="Genomic_DNA"/>
</dbReference>
<accession>A0A267FWS5</accession>
<feature type="transmembrane region" description="Helical" evidence="17">
    <location>
        <begin position="81"/>
        <end position="103"/>
    </location>
</feature>
<evidence type="ECO:0000256" key="7">
    <source>
        <dbReference type="ARBA" id="ARBA00047368"/>
    </source>
</evidence>
<comment type="catalytic activity">
    <reaction evidence="16">
        <text>12-(9Z-hexadecenoyloxy)-octadecanoate + H2O = 12-hydroxyoctadecanoate + (9Z)-hexadecenoate + H(+)</text>
        <dbReference type="Rhea" id="RHEA:52072"/>
        <dbReference type="ChEBI" id="CHEBI:15377"/>
        <dbReference type="ChEBI" id="CHEBI:15378"/>
        <dbReference type="ChEBI" id="CHEBI:32372"/>
        <dbReference type="ChEBI" id="CHEBI:84201"/>
        <dbReference type="ChEBI" id="CHEBI:136312"/>
    </reaction>
    <physiologicalReaction direction="left-to-right" evidence="16">
        <dbReference type="Rhea" id="RHEA:52073"/>
    </physiologicalReaction>
</comment>
<evidence type="ECO:0000256" key="15">
    <source>
        <dbReference type="ARBA" id="ARBA00049322"/>
    </source>
</evidence>
<evidence type="ECO:0000256" key="14">
    <source>
        <dbReference type="ARBA" id="ARBA00049296"/>
    </source>
</evidence>
<evidence type="ECO:0000256" key="17">
    <source>
        <dbReference type="SAM" id="Phobius"/>
    </source>
</evidence>
<dbReference type="AlphaFoldDB" id="A0A267FWS5"/>
<comment type="catalytic activity">
    <reaction evidence="11">
        <text>12-(9Z-octadecenoyloxy)-octadecanoate + H2O = 12-hydroxyoctadecanoate + (9Z)-octadecenoate + H(+)</text>
        <dbReference type="Rhea" id="RHEA:52060"/>
        <dbReference type="ChEBI" id="CHEBI:15377"/>
        <dbReference type="ChEBI" id="CHEBI:15378"/>
        <dbReference type="ChEBI" id="CHEBI:30823"/>
        <dbReference type="ChEBI" id="CHEBI:84201"/>
        <dbReference type="ChEBI" id="CHEBI:136302"/>
    </reaction>
    <physiologicalReaction direction="left-to-right" evidence="11">
        <dbReference type="Rhea" id="RHEA:52061"/>
    </physiologicalReaction>
</comment>
<evidence type="ECO:0000256" key="1">
    <source>
        <dbReference type="ARBA" id="ARBA00000923"/>
    </source>
</evidence>
<gene>
    <name evidence="18" type="ORF">BOX15_Mlig024618g1</name>
</gene>
<evidence type="ECO:0000256" key="8">
    <source>
        <dbReference type="ARBA" id="ARBA00047427"/>
    </source>
</evidence>
<comment type="catalytic activity">
    <reaction evidence="1">
        <text>9-(9Z-hexadecenoyloxy)-octadecanoate + H2O = (9Z)-hexadecenoate + 9-hydroxy-octadecanoate + H(+)</text>
        <dbReference type="Rhea" id="RHEA:52068"/>
        <dbReference type="ChEBI" id="CHEBI:15377"/>
        <dbReference type="ChEBI" id="CHEBI:15378"/>
        <dbReference type="ChEBI" id="CHEBI:32372"/>
        <dbReference type="ChEBI" id="CHEBI:136286"/>
        <dbReference type="ChEBI" id="CHEBI:136309"/>
    </reaction>
    <physiologicalReaction direction="left-to-right" evidence="1">
        <dbReference type="Rhea" id="RHEA:52069"/>
    </physiologicalReaction>
</comment>
<dbReference type="PANTHER" id="PTHR10989">
    <property type="entry name" value="ANDROGEN-INDUCED PROTEIN 1-RELATED"/>
    <property type="match status" value="1"/>
</dbReference>
<dbReference type="GO" id="GO:0016020">
    <property type="term" value="C:membrane"/>
    <property type="evidence" value="ECO:0007669"/>
    <property type="project" value="InterPro"/>
</dbReference>
<evidence type="ECO:0000256" key="4">
    <source>
        <dbReference type="ARBA" id="ARBA00022692"/>
    </source>
</evidence>
<evidence type="ECO:0000256" key="3">
    <source>
        <dbReference type="ARBA" id="ARBA00009300"/>
    </source>
</evidence>
<reference evidence="18 19" key="1">
    <citation type="submission" date="2017-06" db="EMBL/GenBank/DDBJ databases">
        <title>A platform for efficient transgenesis in Macrostomum lignano, a flatworm model organism for stem cell research.</title>
        <authorList>
            <person name="Berezikov E."/>
        </authorList>
    </citation>
    <scope>NUCLEOTIDE SEQUENCE [LARGE SCALE GENOMIC DNA]</scope>
    <source>
        <strain evidence="18">DV1</strain>
        <tissue evidence="18">Whole organism</tissue>
    </source>
</reference>
<dbReference type="Pfam" id="PF04750">
    <property type="entry name" value="Far-17a_AIG1"/>
    <property type="match status" value="1"/>
</dbReference>
<evidence type="ECO:0000256" key="13">
    <source>
        <dbReference type="ARBA" id="ARBA00049221"/>
    </source>
</evidence>
<evidence type="ECO:0000256" key="16">
    <source>
        <dbReference type="ARBA" id="ARBA00049428"/>
    </source>
</evidence>
<keyword evidence="4 17" id="KW-0812">Transmembrane</keyword>
<organism evidence="18 19">
    <name type="scientific">Macrostomum lignano</name>
    <dbReference type="NCBI Taxonomy" id="282301"/>
    <lineage>
        <taxon>Eukaryota</taxon>
        <taxon>Metazoa</taxon>
        <taxon>Spiralia</taxon>
        <taxon>Lophotrochozoa</taxon>
        <taxon>Platyhelminthes</taxon>
        <taxon>Rhabditophora</taxon>
        <taxon>Macrostomorpha</taxon>
        <taxon>Macrostomida</taxon>
        <taxon>Macrostomidae</taxon>
        <taxon>Macrostomum</taxon>
    </lineage>
</organism>
<dbReference type="GO" id="GO:0012505">
    <property type="term" value="C:endomembrane system"/>
    <property type="evidence" value="ECO:0007669"/>
    <property type="project" value="UniProtKB-SubCell"/>
</dbReference>
<feature type="transmembrane region" description="Helical" evidence="17">
    <location>
        <begin position="123"/>
        <end position="141"/>
    </location>
</feature>
<dbReference type="Proteomes" id="UP000215902">
    <property type="component" value="Unassembled WGS sequence"/>
</dbReference>
<sequence length="240" mass="27059">MSRLSNSVCIRVFLALFFSFVVYYNEKHIVFGDDLTESSIFTGKYTMLTNLNIVFLCGCLVFSVICCLLDNRNILHKFNAVLAGTSSAVSLLVFVLFWTLFLINRELVYPTELDEYIPVWHNHALHTAILPASLVNYCLLPSRDSPRLWVLLLTSMSLGLAYIAWVHVIHSVTGWWVYPILEVLTPSQRLLFIAGCAGSVVPFTCAVYAVKSRSDQRCCPKSVDKTIGRSVEAKGDYKKM</sequence>
<evidence type="ECO:0000256" key="10">
    <source>
        <dbReference type="ARBA" id="ARBA00048680"/>
    </source>
</evidence>
<comment type="catalytic activity">
    <reaction evidence="14">
        <text>13-(9Z-octadecenoyloxy)-octadecanoate + H2O = 13-hydroxy-octadecanoate + (9Z)-octadecenoate + H(+)</text>
        <dbReference type="Rhea" id="RHEA:52064"/>
        <dbReference type="ChEBI" id="CHEBI:15377"/>
        <dbReference type="ChEBI" id="CHEBI:15378"/>
        <dbReference type="ChEBI" id="CHEBI:30823"/>
        <dbReference type="ChEBI" id="CHEBI:136303"/>
        <dbReference type="ChEBI" id="CHEBI:136304"/>
    </reaction>
    <physiologicalReaction direction="left-to-right" evidence="14">
        <dbReference type="Rhea" id="RHEA:52065"/>
    </physiologicalReaction>
</comment>
<feature type="transmembrane region" description="Helical" evidence="17">
    <location>
        <begin position="7"/>
        <end position="25"/>
    </location>
</feature>
<evidence type="ECO:0000256" key="2">
    <source>
        <dbReference type="ARBA" id="ARBA00004127"/>
    </source>
</evidence>
<dbReference type="PANTHER" id="PTHR10989:SF16">
    <property type="entry name" value="AT02829P-RELATED"/>
    <property type="match status" value="1"/>
</dbReference>
<keyword evidence="6 17" id="KW-0472">Membrane</keyword>
<evidence type="ECO:0000256" key="9">
    <source>
        <dbReference type="ARBA" id="ARBA00047863"/>
    </source>
</evidence>
<comment type="catalytic activity">
    <reaction evidence="13">
        <text>9-octadecanoyloxy-octadecanoate + H2O = 9-hydroxy-octadecanoate + octadecanoate + H(+)</text>
        <dbReference type="Rhea" id="RHEA:52096"/>
        <dbReference type="ChEBI" id="CHEBI:15377"/>
        <dbReference type="ChEBI" id="CHEBI:15378"/>
        <dbReference type="ChEBI" id="CHEBI:25629"/>
        <dbReference type="ChEBI" id="CHEBI:136286"/>
        <dbReference type="ChEBI" id="CHEBI:136373"/>
    </reaction>
    <physiologicalReaction direction="left-to-right" evidence="13">
        <dbReference type="Rhea" id="RHEA:52097"/>
    </physiologicalReaction>
</comment>
<comment type="catalytic activity">
    <reaction evidence="8">
        <text>13-octadecanoyloxy-octadecanoate + H2O = 13-hydroxy-octadecanoate + octadecanoate + H(+)</text>
        <dbReference type="Rhea" id="RHEA:52084"/>
        <dbReference type="ChEBI" id="CHEBI:15377"/>
        <dbReference type="ChEBI" id="CHEBI:15378"/>
        <dbReference type="ChEBI" id="CHEBI:25629"/>
        <dbReference type="ChEBI" id="CHEBI:136304"/>
        <dbReference type="ChEBI" id="CHEBI:136335"/>
    </reaction>
    <physiologicalReaction direction="left-to-right" evidence="8">
        <dbReference type="Rhea" id="RHEA:52085"/>
    </physiologicalReaction>
</comment>
<evidence type="ECO:0000256" key="5">
    <source>
        <dbReference type="ARBA" id="ARBA00022989"/>
    </source>
</evidence>
<evidence type="ECO:0000256" key="12">
    <source>
        <dbReference type="ARBA" id="ARBA00048800"/>
    </source>
</evidence>
<name>A0A267FWS5_9PLAT</name>
<keyword evidence="19" id="KW-1185">Reference proteome</keyword>
<comment type="catalytic activity">
    <reaction evidence="9">
        <text>9-hexadecanoyloxy-octadecanoate + H2O = 9-hydroxy-octadecanoate + hexadecanoate + H(+)</text>
        <dbReference type="Rhea" id="RHEA:52052"/>
        <dbReference type="ChEBI" id="CHEBI:7896"/>
        <dbReference type="ChEBI" id="CHEBI:15377"/>
        <dbReference type="ChEBI" id="CHEBI:15378"/>
        <dbReference type="ChEBI" id="CHEBI:83670"/>
        <dbReference type="ChEBI" id="CHEBI:136286"/>
    </reaction>
    <physiologicalReaction direction="left-to-right" evidence="9">
        <dbReference type="Rhea" id="RHEA:52053"/>
    </physiologicalReaction>
</comment>
<comment type="similarity">
    <text evidence="3">Belongs to the AIG1 family.</text>
</comment>
<evidence type="ECO:0000313" key="19">
    <source>
        <dbReference type="Proteomes" id="UP000215902"/>
    </source>
</evidence>
<evidence type="ECO:0000256" key="6">
    <source>
        <dbReference type="ARBA" id="ARBA00023136"/>
    </source>
</evidence>
<evidence type="ECO:0000313" key="18">
    <source>
        <dbReference type="EMBL" id="PAA77684.1"/>
    </source>
</evidence>
<comment type="catalytic activity">
    <reaction evidence="7">
        <text>12-hexadecanoyloxy-octadecanoate + H2O = 12-hydroxyoctadecanoate + hexadecanoate + H(+)</text>
        <dbReference type="Rhea" id="RHEA:52056"/>
        <dbReference type="ChEBI" id="CHEBI:7896"/>
        <dbReference type="ChEBI" id="CHEBI:15377"/>
        <dbReference type="ChEBI" id="CHEBI:15378"/>
        <dbReference type="ChEBI" id="CHEBI:83677"/>
        <dbReference type="ChEBI" id="CHEBI:84201"/>
    </reaction>
    <physiologicalReaction direction="left-to-right" evidence="7">
        <dbReference type="Rhea" id="RHEA:52057"/>
    </physiologicalReaction>
</comment>
<comment type="catalytic activity">
    <reaction evidence="10">
        <text>12-octadecanoyloxy-octadecanoate + H2O = 12-hydroxyoctadecanoate + octadecanoate + H(+)</text>
        <dbReference type="Rhea" id="RHEA:52080"/>
        <dbReference type="ChEBI" id="CHEBI:15377"/>
        <dbReference type="ChEBI" id="CHEBI:15378"/>
        <dbReference type="ChEBI" id="CHEBI:25629"/>
        <dbReference type="ChEBI" id="CHEBI:84201"/>
        <dbReference type="ChEBI" id="CHEBI:136330"/>
    </reaction>
    <physiologicalReaction direction="left-to-right" evidence="10">
        <dbReference type="Rhea" id="RHEA:52081"/>
    </physiologicalReaction>
</comment>
<evidence type="ECO:0000256" key="11">
    <source>
        <dbReference type="ARBA" id="ARBA00048701"/>
    </source>
</evidence>